<keyword evidence="4 9" id="KW-0812">Transmembrane</keyword>
<keyword evidence="11" id="KW-1185">Reference proteome</keyword>
<dbReference type="GO" id="GO:0016192">
    <property type="term" value="P:vesicle-mediated transport"/>
    <property type="evidence" value="ECO:0007669"/>
    <property type="project" value="InterPro"/>
</dbReference>
<comment type="similarity">
    <text evidence="8 9">Belongs to the SFT2 family.</text>
</comment>
<evidence type="ECO:0000256" key="2">
    <source>
        <dbReference type="ARBA" id="ARBA00004141"/>
    </source>
</evidence>
<keyword evidence="7 9" id="KW-0472">Membrane</keyword>
<feature type="transmembrane region" description="Helical" evidence="9">
    <location>
        <begin position="144"/>
        <end position="162"/>
    </location>
</feature>
<proteinExistence type="inferred from homology"/>
<evidence type="ECO:0000256" key="9">
    <source>
        <dbReference type="RuleBase" id="RU363111"/>
    </source>
</evidence>
<evidence type="ECO:0000256" key="3">
    <source>
        <dbReference type="ARBA" id="ARBA00022448"/>
    </source>
</evidence>
<dbReference type="GO" id="GO:0016020">
    <property type="term" value="C:membrane"/>
    <property type="evidence" value="ECO:0007669"/>
    <property type="project" value="UniProtKB-SubCell"/>
</dbReference>
<dbReference type="Pfam" id="PF04178">
    <property type="entry name" value="Got1"/>
    <property type="match status" value="1"/>
</dbReference>
<feature type="transmembrane region" description="Helical" evidence="9">
    <location>
        <begin position="112"/>
        <end position="132"/>
    </location>
</feature>
<comment type="subcellular location">
    <subcellularLocation>
        <location evidence="2 9">Membrane</location>
        <topology evidence="2 9">Multi-pass membrane protein</topology>
    </subcellularLocation>
</comment>
<organism evidence="10 11">
    <name type="scientific">Oedothorax gibbosus</name>
    <dbReference type="NCBI Taxonomy" id="931172"/>
    <lineage>
        <taxon>Eukaryota</taxon>
        <taxon>Metazoa</taxon>
        <taxon>Ecdysozoa</taxon>
        <taxon>Arthropoda</taxon>
        <taxon>Chelicerata</taxon>
        <taxon>Arachnida</taxon>
        <taxon>Araneae</taxon>
        <taxon>Araneomorphae</taxon>
        <taxon>Entelegynae</taxon>
        <taxon>Araneoidea</taxon>
        <taxon>Linyphiidae</taxon>
        <taxon>Erigoninae</taxon>
        <taxon>Oedothorax</taxon>
    </lineage>
</organism>
<name>A0AAV6VKZ8_9ARAC</name>
<evidence type="ECO:0000256" key="7">
    <source>
        <dbReference type="ARBA" id="ARBA00023136"/>
    </source>
</evidence>
<accession>A0AAV6VKZ8</accession>
<dbReference type="GO" id="GO:0005737">
    <property type="term" value="C:cytoplasm"/>
    <property type="evidence" value="ECO:0007669"/>
    <property type="project" value="UniProtKB-ARBA"/>
</dbReference>
<dbReference type="GO" id="GO:0015031">
    <property type="term" value="P:protein transport"/>
    <property type="evidence" value="ECO:0007669"/>
    <property type="project" value="UniProtKB-KW"/>
</dbReference>
<reference evidence="10 11" key="1">
    <citation type="journal article" date="2022" name="Nat. Ecol. Evol.">
        <title>A masculinizing supergene underlies an exaggerated male reproductive morph in a spider.</title>
        <authorList>
            <person name="Hendrickx F."/>
            <person name="De Corte Z."/>
            <person name="Sonet G."/>
            <person name="Van Belleghem S.M."/>
            <person name="Kostlbacher S."/>
            <person name="Vangestel C."/>
        </authorList>
    </citation>
    <scope>NUCLEOTIDE SEQUENCE [LARGE SCALE GENOMIC DNA]</scope>
    <source>
        <strain evidence="10">W744_W776</strain>
    </source>
</reference>
<keyword evidence="3 9" id="KW-0813">Transport</keyword>
<feature type="transmembrane region" description="Helical" evidence="9">
    <location>
        <begin position="168"/>
        <end position="189"/>
    </location>
</feature>
<feature type="transmembrane region" description="Helical" evidence="9">
    <location>
        <begin position="79"/>
        <end position="100"/>
    </location>
</feature>
<evidence type="ECO:0000256" key="5">
    <source>
        <dbReference type="ARBA" id="ARBA00022927"/>
    </source>
</evidence>
<gene>
    <name evidence="10" type="ORF">JTE90_027570</name>
</gene>
<dbReference type="InterPro" id="IPR007305">
    <property type="entry name" value="Vesicle_transpt_Got1/SFT2"/>
</dbReference>
<evidence type="ECO:0000256" key="4">
    <source>
        <dbReference type="ARBA" id="ARBA00022692"/>
    </source>
</evidence>
<dbReference type="InterPro" id="IPR011691">
    <property type="entry name" value="Vesicle_transpt_SFT2"/>
</dbReference>
<protein>
    <recommendedName>
        <fullName evidence="9">Vesicle transport protein</fullName>
    </recommendedName>
</protein>
<dbReference type="PANTHER" id="PTHR23137:SF36">
    <property type="entry name" value="VESICLE TRANSPORT PROTEIN SFT2C"/>
    <property type="match status" value="1"/>
</dbReference>
<dbReference type="EMBL" id="JAFNEN010000063">
    <property type="protein sequence ID" value="KAG8196858.1"/>
    <property type="molecule type" value="Genomic_DNA"/>
</dbReference>
<comment type="caution">
    <text evidence="10">The sequence shown here is derived from an EMBL/GenBank/DDBJ whole genome shotgun (WGS) entry which is preliminary data.</text>
</comment>
<dbReference type="AlphaFoldDB" id="A0AAV6VKZ8"/>
<keyword evidence="5 9" id="KW-0653">Protein transport</keyword>
<sequence>MAPDSSSVDISKSLKDYLNRNEAGTSEEKSNLLRSWSFDSWFSKSSSSLNDDDDKNSNSWFNSAEKDTVCSSLSKTQRIVGFMGCILMGCFCFVLAGFYAPLLLLKARKFCLLYSMGSLFIIGSFSLLWGPCNHIKHLCSYERLPFTSVYFGTMFLTLYSALWMKNTLLTAICAICQVVALIWFVFTYIPGGQTGLKFFTRICTSVVTRTSSKILPV</sequence>
<keyword evidence="6 9" id="KW-1133">Transmembrane helix</keyword>
<comment type="function">
    <text evidence="1 9">May be involved in fusion of retrograde transport vesicles derived from an endocytic compartment with the Golgi complex.</text>
</comment>
<evidence type="ECO:0000256" key="8">
    <source>
        <dbReference type="ARBA" id="ARBA00025800"/>
    </source>
</evidence>
<dbReference type="Proteomes" id="UP000827092">
    <property type="component" value="Unassembled WGS sequence"/>
</dbReference>
<evidence type="ECO:0000313" key="11">
    <source>
        <dbReference type="Proteomes" id="UP000827092"/>
    </source>
</evidence>
<evidence type="ECO:0000256" key="1">
    <source>
        <dbReference type="ARBA" id="ARBA00003566"/>
    </source>
</evidence>
<evidence type="ECO:0000256" key="6">
    <source>
        <dbReference type="ARBA" id="ARBA00022989"/>
    </source>
</evidence>
<dbReference type="GO" id="GO:0012505">
    <property type="term" value="C:endomembrane system"/>
    <property type="evidence" value="ECO:0007669"/>
    <property type="project" value="UniProtKB-ARBA"/>
</dbReference>
<evidence type="ECO:0000313" key="10">
    <source>
        <dbReference type="EMBL" id="KAG8196858.1"/>
    </source>
</evidence>
<dbReference type="PANTHER" id="PTHR23137">
    <property type="entry name" value="VESICLE TRANSPORT PROTEIN-RELATED"/>
    <property type="match status" value="1"/>
</dbReference>